<evidence type="ECO:0000313" key="12">
    <source>
        <dbReference type="Ensembl" id="ENSPCEP00000026940.1"/>
    </source>
</evidence>
<reference evidence="12" key="2">
    <citation type="submission" date="2025-09" db="UniProtKB">
        <authorList>
            <consortium name="Ensembl"/>
        </authorList>
    </citation>
    <scope>IDENTIFICATION</scope>
</reference>
<dbReference type="InterPro" id="IPR016129">
    <property type="entry name" value="Caspase_his_AS"/>
</dbReference>
<dbReference type="PROSITE" id="PS50207">
    <property type="entry name" value="CASPASE_P10"/>
    <property type="match status" value="1"/>
</dbReference>
<dbReference type="PROSITE" id="PS50168">
    <property type="entry name" value="DED"/>
    <property type="match status" value="2"/>
</dbReference>
<evidence type="ECO:0000256" key="5">
    <source>
        <dbReference type="ARBA" id="ARBA00022801"/>
    </source>
</evidence>
<dbReference type="FunFam" id="1.10.533.10:FF:000038">
    <property type="entry name" value="Caspase 10"/>
    <property type="match status" value="1"/>
</dbReference>
<dbReference type="Pfam" id="PF01335">
    <property type="entry name" value="DED"/>
    <property type="match status" value="2"/>
</dbReference>
<keyword evidence="3" id="KW-0053">Apoptosis</keyword>
<dbReference type="FunFam" id="3.40.50.1460:FF:000014">
    <property type="entry name" value="Caspase 10, apoptosis-related cysteine peptidase"/>
    <property type="match status" value="1"/>
</dbReference>
<dbReference type="SMART" id="SM00115">
    <property type="entry name" value="CASc"/>
    <property type="match status" value="1"/>
</dbReference>
<dbReference type="Gene3D" id="3.40.50.1460">
    <property type="match status" value="1"/>
</dbReference>
<dbReference type="InterPro" id="IPR002138">
    <property type="entry name" value="Pept_C14_p10"/>
</dbReference>
<dbReference type="PRINTS" id="PR00376">
    <property type="entry name" value="IL1BCENZYME"/>
</dbReference>
<dbReference type="InterPro" id="IPR001875">
    <property type="entry name" value="DED_dom"/>
</dbReference>
<proteinExistence type="inferred from homology"/>
<dbReference type="SMART" id="SM00031">
    <property type="entry name" value="DED"/>
    <property type="match status" value="2"/>
</dbReference>
<dbReference type="AlphaFoldDB" id="A0A8C8T1G1"/>
<evidence type="ECO:0000256" key="4">
    <source>
        <dbReference type="ARBA" id="ARBA00022737"/>
    </source>
</evidence>
<feature type="domain" description="DED" evidence="9">
    <location>
        <begin position="8"/>
        <end position="86"/>
    </location>
</feature>
<dbReference type="InterPro" id="IPR015917">
    <property type="entry name" value="Pept_C14A"/>
</dbReference>
<dbReference type="GO" id="GO:0005737">
    <property type="term" value="C:cytoplasm"/>
    <property type="evidence" value="ECO:0007669"/>
    <property type="project" value="UniProtKB-ARBA"/>
</dbReference>
<evidence type="ECO:0000256" key="1">
    <source>
        <dbReference type="ARBA" id="ARBA00010134"/>
    </source>
</evidence>
<evidence type="ECO:0000256" key="6">
    <source>
        <dbReference type="ARBA" id="ARBA00022807"/>
    </source>
</evidence>
<feature type="domain" description="Caspase family p20" evidence="11">
    <location>
        <begin position="299"/>
        <end position="423"/>
    </location>
</feature>
<keyword evidence="5" id="KW-0378">Hydrolase</keyword>
<keyword evidence="13" id="KW-1185">Reference proteome</keyword>
<organism evidence="12 13">
    <name type="scientific">Pelusios castaneus</name>
    <name type="common">West African mud turtle</name>
    <dbReference type="NCBI Taxonomy" id="367368"/>
    <lineage>
        <taxon>Eukaryota</taxon>
        <taxon>Metazoa</taxon>
        <taxon>Chordata</taxon>
        <taxon>Craniata</taxon>
        <taxon>Vertebrata</taxon>
        <taxon>Euteleostomi</taxon>
        <taxon>Archelosauria</taxon>
        <taxon>Testudinata</taxon>
        <taxon>Testudines</taxon>
        <taxon>Pleurodira</taxon>
        <taxon>Pelomedusidae</taxon>
        <taxon>Pelusios</taxon>
    </lineage>
</organism>
<evidence type="ECO:0000256" key="3">
    <source>
        <dbReference type="ARBA" id="ARBA00022703"/>
    </source>
</evidence>
<dbReference type="CDD" id="cd08814">
    <property type="entry name" value="DED_Caspase_10_r2"/>
    <property type="match status" value="1"/>
</dbReference>
<dbReference type="GO" id="GO:0004197">
    <property type="term" value="F:cysteine-type endopeptidase activity"/>
    <property type="evidence" value="ECO:0007669"/>
    <property type="project" value="InterPro"/>
</dbReference>
<comment type="similarity">
    <text evidence="1 8">Belongs to the peptidase C14A family.</text>
</comment>
<name>A0A8C8T1G1_9SAUR</name>
<evidence type="ECO:0000313" key="13">
    <source>
        <dbReference type="Proteomes" id="UP000694393"/>
    </source>
</evidence>
<accession>A0A8C8T1G1</accession>
<dbReference type="Gene3D" id="1.10.533.10">
    <property type="entry name" value="Death Domain, Fas"/>
    <property type="match status" value="2"/>
</dbReference>
<dbReference type="GO" id="GO:0051604">
    <property type="term" value="P:protein maturation"/>
    <property type="evidence" value="ECO:0007669"/>
    <property type="project" value="UniProtKB-ARBA"/>
</dbReference>
<dbReference type="PANTHER" id="PTHR48169">
    <property type="entry name" value="DED DOMAIN-CONTAINING PROTEIN"/>
    <property type="match status" value="1"/>
</dbReference>
<dbReference type="GO" id="GO:0006508">
    <property type="term" value="P:proteolysis"/>
    <property type="evidence" value="ECO:0007669"/>
    <property type="project" value="UniProtKB-KW"/>
</dbReference>
<dbReference type="InterPro" id="IPR011029">
    <property type="entry name" value="DEATH-like_dom_sf"/>
</dbReference>
<dbReference type="InterPro" id="IPR033139">
    <property type="entry name" value="Caspase_cys_AS"/>
</dbReference>
<dbReference type="CDD" id="cd00032">
    <property type="entry name" value="CASc"/>
    <property type="match status" value="1"/>
</dbReference>
<sequence>MDDDITMKFLQQLLVIDQNLGTEEVKALKFLCSDLLSFKKLEAVESAQDIFRLLMAEDYLNKEDTFILAELLYRIRCHFLLQKIGYTKEKVQENLQWKGKVSQYRYMLYELAEDITSDDLKRAMFLLRNQLPKKLTNMSSLELLTFLEKQDLLAEDNLQILEKICMDISPDLLKTMNKYRMERVSLAQQESNLPVEAASFSHYRHEGLFHSGGYARLLTSAQEAPIKSLGSNIIDSHAKEFGSLQQHAESVYFLVASQDDKAVNVMHGLSELSQEQPAKISNPESKTEKLMTYKMDGQHRGYCLIINNFSFIGALQKRRGSCKDADELAHVFAWLGLDVKTYEDMTSEEIEKLMQEWQSMEEHRDRDCFVCCILSHGESGSVYGIDEQQVPIRTIMSYFSAIQCPQLAEKPKLFFIQACQGKKIQQAVYIEADAQNPDLPPIQHVVSSSESIPEEADFLLGMATVDGYVSFRHIREGTWYIQALCNKLQLLVPRGEDILSILTEVNEDVSKRADNLGKKKQMPQPAYTLRKKLIFPVPRSPPPKQLQ</sequence>
<dbReference type="GO" id="GO:0006915">
    <property type="term" value="P:apoptotic process"/>
    <property type="evidence" value="ECO:0007669"/>
    <property type="project" value="UniProtKB-KW"/>
</dbReference>
<keyword evidence="2" id="KW-0645">Protease</keyword>
<evidence type="ECO:0000259" key="9">
    <source>
        <dbReference type="PROSITE" id="PS50168"/>
    </source>
</evidence>
<dbReference type="SUPFAM" id="SSF47986">
    <property type="entry name" value="DEATH domain"/>
    <property type="match status" value="2"/>
</dbReference>
<keyword evidence="7" id="KW-0865">Zymogen</keyword>
<reference evidence="12" key="1">
    <citation type="submission" date="2025-08" db="UniProtKB">
        <authorList>
            <consortium name="Ensembl"/>
        </authorList>
    </citation>
    <scope>IDENTIFICATION</scope>
</reference>
<dbReference type="GO" id="GO:0042981">
    <property type="term" value="P:regulation of apoptotic process"/>
    <property type="evidence" value="ECO:0007669"/>
    <property type="project" value="InterPro"/>
</dbReference>
<evidence type="ECO:0000256" key="7">
    <source>
        <dbReference type="ARBA" id="ARBA00023145"/>
    </source>
</evidence>
<protein>
    <submittedName>
        <fullName evidence="12">Caspase 10</fullName>
    </submittedName>
</protein>
<dbReference type="FunFam" id="1.10.533.10:FF:000016">
    <property type="entry name" value="CASP8 and FADD-like apoptosis regulator"/>
    <property type="match status" value="1"/>
</dbReference>
<dbReference type="PANTHER" id="PTHR48169:SF7">
    <property type="entry name" value="CASPASE 10"/>
    <property type="match status" value="1"/>
</dbReference>
<dbReference type="PROSITE" id="PS01122">
    <property type="entry name" value="CASPASE_CYS"/>
    <property type="match status" value="1"/>
</dbReference>
<evidence type="ECO:0000256" key="2">
    <source>
        <dbReference type="ARBA" id="ARBA00022670"/>
    </source>
</evidence>
<dbReference type="Ensembl" id="ENSPCET00000027836.1">
    <property type="protein sequence ID" value="ENSPCEP00000026940.1"/>
    <property type="gene ID" value="ENSPCEG00000020143.1"/>
</dbReference>
<feature type="domain" description="DED" evidence="9">
    <location>
        <begin position="103"/>
        <end position="178"/>
    </location>
</feature>
<keyword evidence="4" id="KW-0677">Repeat</keyword>
<dbReference type="InterPro" id="IPR011600">
    <property type="entry name" value="Pept_C14_caspase"/>
</dbReference>
<dbReference type="Proteomes" id="UP000694393">
    <property type="component" value="Unplaced"/>
</dbReference>
<dbReference type="InterPro" id="IPR001309">
    <property type="entry name" value="Pept_C14_p20"/>
</dbReference>
<dbReference type="Pfam" id="PF00656">
    <property type="entry name" value="Peptidase_C14"/>
    <property type="match status" value="1"/>
</dbReference>
<dbReference type="InterPro" id="IPR035701">
    <property type="entry name" value="CASP10_DED2"/>
</dbReference>
<dbReference type="PROSITE" id="PS50208">
    <property type="entry name" value="CASPASE_P20"/>
    <property type="match status" value="1"/>
</dbReference>
<evidence type="ECO:0000259" key="10">
    <source>
        <dbReference type="PROSITE" id="PS50207"/>
    </source>
</evidence>
<keyword evidence="6" id="KW-0788">Thiol protease</keyword>
<feature type="domain" description="Caspase family p10" evidence="10">
    <location>
        <begin position="448"/>
        <end position="535"/>
    </location>
</feature>
<evidence type="ECO:0000259" key="11">
    <source>
        <dbReference type="PROSITE" id="PS50208"/>
    </source>
</evidence>
<evidence type="ECO:0000256" key="8">
    <source>
        <dbReference type="RuleBase" id="RU003971"/>
    </source>
</evidence>
<dbReference type="PROSITE" id="PS01121">
    <property type="entry name" value="CASPASE_HIS"/>
    <property type="match status" value="1"/>
</dbReference>
<dbReference type="InterPro" id="IPR029030">
    <property type="entry name" value="Caspase-like_dom_sf"/>
</dbReference>
<dbReference type="SUPFAM" id="SSF52129">
    <property type="entry name" value="Caspase-like"/>
    <property type="match status" value="1"/>
</dbReference>